<accession>A0A930H6R0</accession>
<reference evidence="2" key="1">
    <citation type="submission" date="2020-04" db="EMBL/GenBank/DDBJ databases">
        <title>Deep metagenomics examines the oral microbiome during advanced dental caries in children, revealing novel taxa and co-occurrences with host molecules.</title>
        <authorList>
            <person name="Baker J.L."/>
            <person name="Morton J.T."/>
            <person name="Dinis M."/>
            <person name="Alvarez R."/>
            <person name="Tran N.C."/>
            <person name="Knight R."/>
            <person name="Edlund A."/>
        </authorList>
    </citation>
    <scope>NUCLEOTIDE SEQUENCE</scope>
    <source>
        <strain evidence="2">JCVI_23_bin.11</strain>
    </source>
</reference>
<evidence type="ECO:0000313" key="2">
    <source>
        <dbReference type="EMBL" id="MBF1307613.1"/>
    </source>
</evidence>
<gene>
    <name evidence="2" type="ORF">HXM94_07550</name>
</gene>
<dbReference type="RefSeq" id="WP_278478513.1">
    <property type="nucleotide sequence ID" value="NZ_JABZRE010000041.1"/>
</dbReference>
<dbReference type="EMBL" id="JABZRE010000041">
    <property type="protein sequence ID" value="MBF1307613.1"/>
    <property type="molecule type" value="Genomic_DNA"/>
</dbReference>
<dbReference type="InterPro" id="IPR052906">
    <property type="entry name" value="Type_IV_Methyl-Rstrct_Enzyme"/>
</dbReference>
<dbReference type="GO" id="GO:0009307">
    <property type="term" value="P:DNA restriction-modification system"/>
    <property type="evidence" value="ECO:0007669"/>
    <property type="project" value="InterPro"/>
</dbReference>
<dbReference type="AlphaFoldDB" id="A0A930H6R0"/>
<comment type="caution">
    <text evidence="2">The sequence shown here is derived from an EMBL/GenBank/DDBJ whole genome shotgun (WGS) entry which is preliminary data.</text>
</comment>
<evidence type="ECO:0000259" key="1">
    <source>
        <dbReference type="Pfam" id="PF04471"/>
    </source>
</evidence>
<name>A0A930H6R0_9FIRM</name>
<dbReference type="InterPro" id="IPR011335">
    <property type="entry name" value="Restrct_endonuc-II-like"/>
</dbReference>
<organism evidence="2 3">
    <name type="scientific">Parvimonas micra</name>
    <dbReference type="NCBI Taxonomy" id="33033"/>
    <lineage>
        <taxon>Bacteria</taxon>
        <taxon>Bacillati</taxon>
        <taxon>Bacillota</taxon>
        <taxon>Tissierellia</taxon>
        <taxon>Tissierellales</taxon>
        <taxon>Peptoniphilaceae</taxon>
        <taxon>Parvimonas</taxon>
    </lineage>
</organism>
<keyword evidence="2" id="KW-0255">Endonuclease</keyword>
<evidence type="ECO:0000313" key="3">
    <source>
        <dbReference type="Proteomes" id="UP000758611"/>
    </source>
</evidence>
<dbReference type="PANTHER" id="PTHR30015:SF7">
    <property type="entry name" value="TYPE IV METHYL-DIRECTED RESTRICTION ENZYME ECOKMRR"/>
    <property type="match status" value="1"/>
</dbReference>
<dbReference type="Gene3D" id="3.40.1350.10">
    <property type="match status" value="1"/>
</dbReference>
<dbReference type="GO" id="GO:0003677">
    <property type="term" value="F:DNA binding"/>
    <property type="evidence" value="ECO:0007669"/>
    <property type="project" value="InterPro"/>
</dbReference>
<sequence length="344" mass="40042">MCNYWLHRISHEREVSYDLLEKGYLTIGWSNFIGTDILKAIEKGEDEYRKFTEEKHNITSRSKWNLWYFSKIEVDDFVLVPMDNGKYGIYKVKSKIKPIADLSLKFANKGFVTKNGKDIEITKDRIYNKTDKVKFDLGFFIEVEKIIISKREYVGAKLIARMKMRQATGNINDLSDEVEQAKKAKNPKNIRGEILNAMSEIFIKSNFFNKYTPEQIEILVKLYFEKMGATNIEIPPKNDSLKKEESDVDVIASFEDLNILFYVQVKHHEGETDTQAISQLTNYKEYNFNKEDQTTSIAWAITTAKFSDKAKEEARKNNIRLIEGNEFVKMLLNAGISNLDIDRK</sequence>
<feature type="domain" description="Restriction endonuclease type IV Mrr" evidence="1">
    <location>
        <begin position="210"/>
        <end position="331"/>
    </location>
</feature>
<dbReference type="InterPro" id="IPR011856">
    <property type="entry name" value="tRNA_endonuc-like_dom_sf"/>
</dbReference>
<dbReference type="PANTHER" id="PTHR30015">
    <property type="entry name" value="MRR RESTRICTION SYSTEM PROTEIN"/>
    <property type="match status" value="1"/>
</dbReference>
<dbReference type="Pfam" id="PF04471">
    <property type="entry name" value="Mrr_cat"/>
    <property type="match status" value="1"/>
</dbReference>
<dbReference type="InterPro" id="IPR007560">
    <property type="entry name" value="Restrct_endonuc_IV_Mrr"/>
</dbReference>
<proteinExistence type="predicted"/>
<keyword evidence="2" id="KW-0378">Hydrolase</keyword>
<dbReference type="SUPFAM" id="SSF52980">
    <property type="entry name" value="Restriction endonuclease-like"/>
    <property type="match status" value="1"/>
</dbReference>
<keyword evidence="2" id="KW-0540">Nuclease</keyword>
<dbReference type="Proteomes" id="UP000758611">
    <property type="component" value="Unassembled WGS sequence"/>
</dbReference>
<protein>
    <submittedName>
        <fullName evidence="2">Restriction endonuclease</fullName>
    </submittedName>
</protein>
<dbReference type="GO" id="GO:0015666">
    <property type="term" value="F:restriction endodeoxyribonuclease activity"/>
    <property type="evidence" value="ECO:0007669"/>
    <property type="project" value="TreeGrafter"/>
</dbReference>